<gene>
    <name evidence="1" type="ORF">CRE_17397</name>
</gene>
<proteinExistence type="predicted"/>
<dbReference type="Proteomes" id="UP000008281">
    <property type="component" value="Unassembled WGS sequence"/>
</dbReference>
<evidence type="ECO:0000313" key="1">
    <source>
        <dbReference type="EMBL" id="EFO84003.1"/>
    </source>
</evidence>
<dbReference type="InParanoid" id="E3N260"/>
<dbReference type="InterPro" id="IPR021942">
    <property type="entry name" value="DUF3557"/>
</dbReference>
<dbReference type="Pfam" id="PF12078">
    <property type="entry name" value="DUF3557"/>
    <property type="match status" value="1"/>
</dbReference>
<sequence>MALPLSYPGIKCILENLEAVKRAHIIARTPGLQKITKLIPICSENLTIACNNLTINKLEIECNKDEVKFEMNGRRFRRHVSDSQENAMKNLINFYICGKSIARVDKLYWFRKLPPNLLPVDLKIRVNSLEPFFDFETAIPFIDPRSFPLKTVVAIPEDSTLFDNQVVKLAKSLILHLIHYRIVTVEDLKKLNNKTVELGRFSYSRIDIIPLIKYHIETKKEIRTTFRISTCYKNFLNERLREFEQAFGEYRSDLDGVNERYV</sequence>
<accession>E3N260</accession>
<dbReference type="EMBL" id="DS268511">
    <property type="protein sequence ID" value="EFO84003.1"/>
    <property type="molecule type" value="Genomic_DNA"/>
</dbReference>
<dbReference type="HOGENOM" id="CLU_042576_3_1_1"/>
<name>E3N260_CAERE</name>
<dbReference type="AlphaFoldDB" id="E3N260"/>
<evidence type="ECO:0000313" key="2">
    <source>
        <dbReference type="Proteomes" id="UP000008281"/>
    </source>
</evidence>
<protein>
    <recommendedName>
        <fullName evidence="3">DUF38 domain-containing protein</fullName>
    </recommendedName>
</protein>
<reference evidence="1" key="1">
    <citation type="submission" date="2007-07" db="EMBL/GenBank/DDBJ databases">
        <title>PCAP assembly of the Caenorhabditis remanei genome.</title>
        <authorList>
            <consortium name="The Caenorhabditis remanei Sequencing Consortium"/>
            <person name="Wilson R.K."/>
        </authorList>
    </citation>
    <scope>NUCLEOTIDE SEQUENCE [LARGE SCALE GENOMIC DNA]</scope>
    <source>
        <strain evidence="1">PB4641</strain>
    </source>
</reference>
<evidence type="ECO:0008006" key="3">
    <source>
        <dbReference type="Google" id="ProtNLM"/>
    </source>
</evidence>
<organism evidence="2">
    <name type="scientific">Caenorhabditis remanei</name>
    <name type="common">Caenorhabditis vulgaris</name>
    <dbReference type="NCBI Taxonomy" id="31234"/>
    <lineage>
        <taxon>Eukaryota</taxon>
        <taxon>Metazoa</taxon>
        <taxon>Ecdysozoa</taxon>
        <taxon>Nematoda</taxon>
        <taxon>Chromadorea</taxon>
        <taxon>Rhabditida</taxon>
        <taxon>Rhabditina</taxon>
        <taxon>Rhabditomorpha</taxon>
        <taxon>Rhabditoidea</taxon>
        <taxon>Rhabditidae</taxon>
        <taxon>Peloderinae</taxon>
        <taxon>Caenorhabditis</taxon>
    </lineage>
</organism>
<dbReference type="PANTHER" id="PTHR31379">
    <property type="entry name" value="F-BOX C PROTEIN-RELATED-RELATED"/>
    <property type="match status" value="1"/>
</dbReference>
<keyword evidence="2" id="KW-1185">Reference proteome</keyword>